<evidence type="ECO:0000256" key="1">
    <source>
        <dbReference type="SAM" id="MobiDB-lite"/>
    </source>
</evidence>
<protein>
    <submittedName>
        <fullName evidence="2">Uncharacterized protein</fullName>
    </submittedName>
</protein>
<dbReference type="PANTHER" id="PTHR34365">
    <property type="entry name" value="ENOLASE (DUF1399)"/>
    <property type="match status" value="1"/>
</dbReference>
<dbReference type="PANTHER" id="PTHR34365:SF7">
    <property type="entry name" value="GLYCINE-RICH DOMAIN-CONTAINING PROTEIN 1"/>
    <property type="match status" value="1"/>
</dbReference>
<reference evidence="2 3" key="1">
    <citation type="submission" date="2019-09" db="EMBL/GenBank/DDBJ databases">
        <authorList>
            <consortium name="DOE Joint Genome Institute"/>
            <person name="Mondo S.J."/>
            <person name="Navarro-Mendoza M.I."/>
            <person name="Perez-Arques C."/>
            <person name="Panchal S."/>
            <person name="Nicolas F.E."/>
            <person name="Ganguly P."/>
            <person name="Pangilinan J."/>
            <person name="Grigoriev I."/>
            <person name="Heitman J."/>
            <person name="Sanya K."/>
            <person name="Garre V."/>
        </authorList>
    </citation>
    <scope>NUCLEOTIDE SEQUENCE [LARGE SCALE GENOMIC DNA]</scope>
    <source>
        <strain evidence="2 3">MU402</strain>
    </source>
</reference>
<proteinExistence type="predicted"/>
<feature type="region of interest" description="Disordered" evidence="1">
    <location>
        <begin position="585"/>
        <end position="665"/>
    </location>
</feature>
<evidence type="ECO:0000313" key="3">
    <source>
        <dbReference type="Proteomes" id="UP000469890"/>
    </source>
</evidence>
<dbReference type="AlphaFoldDB" id="A0A8H4B760"/>
<dbReference type="Proteomes" id="UP000469890">
    <property type="component" value="Unassembled WGS sequence"/>
</dbReference>
<organism evidence="2 3">
    <name type="scientific">Mucor circinelloides f. lusitanicus</name>
    <name type="common">Mucor racemosus var. lusitanicus</name>
    <dbReference type="NCBI Taxonomy" id="29924"/>
    <lineage>
        <taxon>Eukaryota</taxon>
        <taxon>Fungi</taxon>
        <taxon>Fungi incertae sedis</taxon>
        <taxon>Mucoromycota</taxon>
        <taxon>Mucoromycotina</taxon>
        <taxon>Mucoromycetes</taxon>
        <taxon>Mucorales</taxon>
        <taxon>Mucorineae</taxon>
        <taxon>Mucoraceae</taxon>
        <taxon>Mucor</taxon>
    </lineage>
</organism>
<gene>
    <name evidence="2" type="ORF">FB192DRAFT_1463277</name>
</gene>
<accession>A0A8H4B760</accession>
<dbReference type="Pfam" id="PF07173">
    <property type="entry name" value="GRDP-like"/>
    <property type="match status" value="1"/>
</dbReference>
<feature type="compositionally biased region" description="Low complexity" evidence="1">
    <location>
        <begin position="615"/>
        <end position="624"/>
    </location>
</feature>
<sequence>MRFSINDPPPFKYKPSDFSGDSINANRCFYYLSLLERFVATTQDMPESVLKLYLVQAEYRYYRWISSHSYEKCIPPLDVAFFWQTHMLRPIQFEQDVARRIAGDLPNQYHQEPPPTLNGIAVPLKQIHEYQEAVPFTALRKWKKAMGEKEAYHLTKERLIESCSESCAEISCIICFIKMDVSWKDFVEWRLDHTIALACHRCSGAFTIKHAGKANLLNDIGNQQYRNNLACSFNLPPDALRVMKRLPFNSGLTQVESYMSSDKFTNKQQKDFVDLVQSTYLCHPYKGSIDLIYAVARQYKFAYKITNLVPWKLPDDIPNAIDEYQEFLNLVKSNQDLVAVPTIRADLIWHLHMLNPSVYHKETLSMTGRVLNHNDTIPETELKQHANETQTRLKILRQEDAKKNILFNMLNIKKREEAKIREKSDNIRDLLTFNNSSKVMKKTFEHLMYTKEGFSGTSACGSTEYLHHWNRAEPIIPKEKKDLLNPSTYSESYTKVFRSTGKSPHVPSQVLENIPYNRSNVDVSLLAAFDSMQPNTTEEPFGWEKVSLAWANIFGKTADMEDVRHFHNVQQGGIGASCGVISLHYRRPRKPPRPTEKTPKNHTVNLRDGGGNEGSFGDASSGYGADAGFGDSGGSSGGFGDGGGGGGSSGAGDGGGGGGGGDGGM</sequence>
<dbReference type="InterPro" id="IPR009836">
    <property type="entry name" value="GRDP-like"/>
</dbReference>
<feature type="compositionally biased region" description="Gly residues" evidence="1">
    <location>
        <begin position="625"/>
        <end position="665"/>
    </location>
</feature>
<dbReference type="EMBL" id="JAAECE010000012">
    <property type="protein sequence ID" value="KAF1796570.1"/>
    <property type="molecule type" value="Genomic_DNA"/>
</dbReference>
<name>A0A8H4B760_MUCCL</name>
<comment type="caution">
    <text evidence="2">The sequence shown here is derived from an EMBL/GenBank/DDBJ whole genome shotgun (WGS) entry which is preliminary data.</text>
</comment>
<evidence type="ECO:0000313" key="2">
    <source>
        <dbReference type="EMBL" id="KAF1796570.1"/>
    </source>
</evidence>